<organism evidence="1 2">
    <name type="scientific">Tritrichomonas musculus</name>
    <dbReference type="NCBI Taxonomy" id="1915356"/>
    <lineage>
        <taxon>Eukaryota</taxon>
        <taxon>Metamonada</taxon>
        <taxon>Parabasalia</taxon>
        <taxon>Tritrichomonadida</taxon>
        <taxon>Tritrichomonadidae</taxon>
        <taxon>Tritrichomonas</taxon>
    </lineage>
</organism>
<keyword evidence="2" id="KW-1185">Reference proteome</keyword>
<evidence type="ECO:0000313" key="1">
    <source>
        <dbReference type="EMBL" id="KAK8886142.1"/>
    </source>
</evidence>
<proteinExistence type="predicted"/>
<gene>
    <name evidence="1" type="ORF">M9Y10_041602</name>
</gene>
<dbReference type="Proteomes" id="UP001470230">
    <property type="component" value="Unassembled WGS sequence"/>
</dbReference>
<accession>A0ABR2K6L8</accession>
<reference evidence="1 2" key="1">
    <citation type="submission" date="2024-04" db="EMBL/GenBank/DDBJ databases">
        <title>Tritrichomonas musculus Genome.</title>
        <authorList>
            <person name="Alves-Ferreira E."/>
            <person name="Grigg M."/>
            <person name="Lorenzi H."/>
            <person name="Galac M."/>
        </authorList>
    </citation>
    <scope>NUCLEOTIDE SEQUENCE [LARGE SCALE GENOMIC DNA]</scope>
    <source>
        <strain evidence="1 2">EAF2021</strain>
    </source>
</reference>
<sequence length="105" mass="12067">MPKTSNAPSRKLLGERGVAQKLLGDFEPEGSRGMEFLMNFFHNQISVNRLISLATLFSKMLGIKFPRNYKRNRELLILWFDMNLDTIQPFSSRISVVLENSEDSS</sequence>
<dbReference type="EMBL" id="JAPFFF010000007">
    <property type="protein sequence ID" value="KAK8886142.1"/>
    <property type="molecule type" value="Genomic_DNA"/>
</dbReference>
<evidence type="ECO:0000313" key="2">
    <source>
        <dbReference type="Proteomes" id="UP001470230"/>
    </source>
</evidence>
<name>A0ABR2K6L8_9EUKA</name>
<protein>
    <submittedName>
        <fullName evidence="1">Uncharacterized protein</fullName>
    </submittedName>
</protein>
<comment type="caution">
    <text evidence="1">The sequence shown here is derived from an EMBL/GenBank/DDBJ whole genome shotgun (WGS) entry which is preliminary data.</text>
</comment>